<name>Q2MG27_MICEC</name>
<dbReference type="InterPro" id="IPR006311">
    <property type="entry name" value="TAT_signal"/>
</dbReference>
<reference evidence="3" key="1">
    <citation type="submission" date="2004-02" db="EMBL/GenBank/DDBJ databases">
        <title>Cloning and sequencing of the gentamicin biosynthetic gene cluster from Micromonospora echinospora DSM 43036.</title>
        <authorList>
            <person name="Aboshanab K.M.A."/>
            <person name="Schmidt-Beissner H."/>
            <person name="Wehmeier U.F."/>
            <person name="Welzel K."/>
            <person name="Vente A."/>
            <person name="Piepersberg W."/>
        </authorList>
    </citation>
    <scope>NUCLEOTIDE SEQUENCE</scope>
    <source>
        <strain evidence="3">DSM 43036</strain>
    </source>
</reference>
<evidence type="ECO:0000313" key="3">
    <source>
        <dbReference type="EMBL" id="CAI05922.1"/>
    </source>
</evidence>
<dbReference type="EMBL" id="AJ628149">
    <property type="protein sequence ID" value="CAI05922.1"/>
    <property type="molecule type" value="Genomic_DNA"/>
</dbReference>
<evidence type="ECO:0000259" key="2">
    <source>
        <dbReference type="Pfam" id="PF13810"/>
    </source>
</evidence>
<organism evidence="3">
    <name type="scientific">Micromonospora echinospora</name>
    <name type="common">Micromonospora purpurea</name>
    <dbReference type="NCBI Taxonomy" id="1877"/>
    <lineage>
        <taxon>Bacteria</taxon>
        <taxon>Bacillati</taxon>
        <taxon>Actinomycetota</taxon>
        <taxon>Actinomycetes</taxon>
        <taxon>Micromonosporales</taxon>
        <taxon>Micromonosporaceae</taxon>
        <taxon>Micromonospora</taxon>
    </lineage>
</organism>
<feature type="domain" description="DUF4185" evidence="2">
    <location>
        <begin position="126"/>
        <end position="448"/>
    </location>
</feature>
<dbReference type="Pfam" id="PF13810">
    <property type="entry name" value="DUF4185"/>
    <property type="match status" value="1"/>
</dbReference>
<feature type="region of interest" description="Disordered" evidence="1">
    <location>
        <begin position="1"/>
        <end position="33"/>
    </location>
</feature>
<sequence>MEIPHGAGSPCSQTSTGSGRRVVDEQESPRKRTPYIDIRHTLARHSSAVGVLTGTRRAPPRSGTRKTVGRRVGGGPEGRVMGMKRRSLLGRIAVVGAAGVAGSALTLPGTAQAAAWKKRLTGADLDTNSRWRVAGTDLGIPYVLENGSIGYLFGDTFDTPWPEGPPLPNDWRSPVMLRSAVHPGAAGGVVFDSAARVAGNGRAPEVMHNGHNGIGIDGLWEVTVIPNDGISFPETGRQLISYMSIENWNSAGPAGPHWKSRYAGIAYSDNGNDFVRTPLKWFNTPDNKDPFQMWTMQRDGDWVYVFSVRSGRQDGPMMLRRVRWDRLFYPESYEGWGWNGSNWGWGRPCSPILTGRFGEPSVRRLADGTWVMSYLNCATGNIVTRTATGPDRAWTPEKIQVTSWQEPGLYGGFIHPWSSRQANDLHLLVSKWTRTPDGRSTAYHVSQFVGTV</sequence>
<accession>Q2MG27</accession>
<feature type="compositionally biased region" description="Basic and acidic residues" evidence="1">
    <location>
        <begin position="21"/>
        <end position="30"/>
    </location>
</feature>
<protein>
    <recommendedName>
        <fullName evidence="2">DUF4185 domain-containing protein</fullName>
    </recommendedName>
</protein>
<dbReference type="AlphaFoldDB" id="Q2MG27"/>
<feature type="region of interest" description="Disordered" evidence="1">
    <location>
        <begin position="53"/>
        <end position="80"/>
    </location>
</feature>
<proteinExistence type="predicted"/>
<dbReference type="PROSITE" id="PS51318">
    <property type="entry name" value="TAT"/>
    <property type="match status" value="1"/>
</dbReference>
<evidence type="ECO:0000256" key="1">
    <source>
        <dbReference type="SAM" id="MobiDB-lite"/>
    </source>
</evidence>
<dbReference type="InterPro" id="IPR025442">
    <property type="entry name" value="DUF4185"/>
</dbReference>